<keyword evidence="3" id="KW-1185">Reference proteome</keyword>
<evidence type="ECO:0000313" key="2">
    <source>
        <dbReference type="EMBL" id="KRL96230.1"/>
    </source>
</evidence>
<dbReference type="AlphaFoldDB" id="A0A0R1USW3"/>
<accession>A0A0R1USW3</accession>
<protein>
    <recommendedName>
        <fullName evidence="4">DUF2325 domain-containing protein</fullName>
    </recommendedName>
</protein>
<evidence type="ECO:0008006" key="4">
    <source>
        <dbReference type="Google" id="ProtNLM"/>
    </source>
</evidence>
<dbReference type="PATRIC" id="fig|1423742.4.peg.456"/>
<organism evidence="2 3">
    <name type="scientific">Limosilactobacillus equigenerosi DSM 18793 = JCM 14505</name>
    <dbReference type="NCBI Taxonomy" id="1423742"/>
    <lineage>
        <taxon>Bacteria</taxon>
        <taxon>Bacillati</taxon>
        <taxon>Bacillota</taxon>
        <taxon>Bacilli</taxon>
        <taxon>Lactobacillales</taxon>
        <taxon>Lactobacillaceae</taxon>
        <taxon>Limosilactobacillus</taxon>
    </lineage>
</organism>
<comment type="similarity">
    <text evidence="1">Belongs to the UPF0751 family.</text>
</comment>
<dbReference type="STRING" id="417373.GCA_001570685_01534"/>
<dbReference type="Pfam" id="PF10087">
    <property type="entry name" value="DUF2325"/>
    <property type="match status" value="1"/>
</dbReference>
<evidence type="ECO:0000256" key="1">
    <source>
        <dbReference type="ARBA" id="ARBA00007189"/>
    </source>
</evidence>
<sequence length="279" mass="31193">MFQSTDPRLRARDTFLVIRQPLGAMVVDANGELITILNEEDCHAWKLKSGKLVIIPKPKQPKINRVLPELISDYGDLMNQVAITTISKAKITELNGQLVATNRWLPAPVPVTDFMNDVPAVPNDQVDLAWFKQTPEQIYVRQYYPAALPANLVADSQLDLDLHGQTVAVVVGQSQDHEIYEQLVAQYHGVAKVVEGFSTTKKWLIGQLQSADLVIVITAFASHATTWSTRDLIKKLAIQKYAVVTKNKANGAFVRALYRAEHQLPAYETPHSQIEYPTK</sequence>
<reference evidence="2 3" key="1">
    <citation type="journal article" date="2015" name="Genome Announc.">
        <title>Expanding the biotechnology potential of lactobacilli through comparative genomics of 213 strains and associated genera.</title>
        <authorList>
            <person name="Sun Z."/>
            <person name="Harris H.M."/>
            <person name="McCann A."/>
            <person name="Guo C."/>
            <person name="Argimon S."/>
            <person name="Zhang W."/>
            <person name="Yang X."/>
            <person name="Jeffery I.B."/>
            <person name="Cooney J.C."/>
            <person name="Kagawa T.F."/>
            <person name="Liu W."/>
            <person name="Song Y."/>
            <person name="Salvetti E."/>
            <person name="Wrobel A."/>
            <person name="Rasinkangas P."/>
            <person name="Parkhill J."/>
            <person name="Rea M.C."/>
            <person name="O'Sullivan O."/>
            <person name="Ritari J."/>
            <person name="Douillard F.P."/>
            <person name="Paul Ross R."/>
            <person name="Yang R."/>
            <person name="Briner A.E."/>
            <person name="Felis G.E."/>
            <person name="de Vos W.M."/>
            <person name="Barrangou R."/>
            <person name="Klaenhammer T.R."/>
            <person name="Caufield P.W."/>
            <person name="Cui Y."/>
            <person name="Zhang H."/>
            <person name="O'Toole P.W."/>
        </authorList>
    </citation>
    <scope>NUCLEOTIDE SEQUENCE [LARGE SCALE GENOMIC DNA]</scope>
    <source>
        <strain evidence="2 3">DSM 18793</strain>
    </source>
</reference>
<dbReference type="InterPro" id="IPR016772">
    <property type="entry name" value="UCP020408"/>
</dbReference>
<dbReference type="RefSeq" id="WP_054654020.1">
    <property type="nucleotide sequence ID" value="NZ_AZGC01000011.1"/>
</dbReference>
<dbReference type="OrthoDB" id="2317986at2"/>
<dbReference type="EMBL" id="AZGC01000011">
    <property type="protein sequence ID" value="KRL96230.1"/>
    <property type="molecule type" value="Genomic_DNA"/>
</dbReference>
<evidence type="ECO:0000313" key="3">
    <source>
        <dbReference type="Proteomes" id="UP000051084"/>
    </source>
</evidence>
<dbReference type="Proteomes" id="UP000051084">
    <property type="component" value="Unassembled WGS sequence"/>
</dbReference>
<proteinExistence type="inferred from homology"/>
<comment type="caution">
    <text evidence="2">The sequence shown here is derived from an EMBL/GenBank/DDBJ whole genome shotgun (WGS) entry which is preliminary data.</text>
</comment>
<name>A0A0R1USW3_9LACO</name>
<gene>
    <name evidence="2" type="ORF">FC21_GL000438</name>
</gene>